<evidence type="ECO:0000256" key="9">
    <source>
        <dbReference type="RuleBase" id="RU362109"/>
    </source>
</evidence>
<keyword evidence="2" id="KW-0808">Transferase</keyword>
<evidence type="ECO:0000259" key="10">
    <source>
        <dbReference type="PROSITE" id="PS50127"/>
    </source>
</evidence>
<accession>A0A420HNW6</accession>
<dbReference type="EMBL" id="MCBR01017799">
    <property type="protein sequence ID" value="RKF59122.1"/>
    <property type="molecule type" value="Genomic_DNA"/>
</dbReference>
<reference evidence="11 12" key="1">
    <citation type="journal article" date="2018" name="BMC Genomics">
        <title>Comparative genome analyses reveal sequence features reflecting distinct modes of host-adaptation between dicot and monocot powdery mildew.</title>
        <authorList>
            <person name="Wu Y."/>
            <person name="Ma X."/>
            <person name="Pan Z."/>
            <person name="Kale S.D."/>
            <person name="Song Y."/>
            <person name="King H."/>
            <person name="Zhang Q."/>
            <person name="Presley C."/>
            <person name="Deng X."/>
            <person name="Wei C.I."/>
            <person name="Xiao S."/>
        </authorList>
    </citation>
    <scope>NUCLEOTIDE SEQUENCE [LARGE SCALE GENOMIC DNA]</scope>
    <source>
        <strain evidence="11">UCSC1</strain>
    </source>
</reference>
<name>A0A420HNW6_9PEZI</name>
<evidence type="ECO:0000256" key="4">
    <source>
        <dbReference type="ARBA" id="ARBA00022786"/>
    </source>
</evidence>
<dbReference type="SMART" id="SM00212">
    <property type="entry name" value="UBCc"/>
    <property type="match status" value="1"/>
</dbReference>
<evidence type="ECO:0000313" key="12">
    <source>
        <dbReference type="Proteomes" id="UP000285405"/>
    </source>
</evidence>
<dbReference type="EC" id="2.3.2.23" evidence="1"/>
<evidence type="ECO:0000256" key="3">
    <source>
        <dbReference type="ARBA" id="ARBA00022741"/>
    </source>
</evidence>
<feature type="active site" description="Glycyl thioester intermediate" evidence="8">
    <location>
        <position position="90"/>
    </location>
</feature>
<evidence type="ECO:0000256" key="1">
    <source>
        <dbReference type="ARBA" id="ARBA00012486"/>
    </source>
</evidence>
<dbReference type="GO" id="GO:0061631">
    <property type="term" value="F:ubiquitin conjugating enzyme activity"/>
    <property type="evidence" value="ECO:0007669"/>
    <property type="project" value="UniProtKB-EC"/>
</dbReference>
<dbReference type="InterPro" id="IPR016135">
    <property type="entry name" value="UBQ-conjugating_enzyme/RWD"/>
</dbReference>
<comment type="caution">
    <text evidence="11">The sequence shown here is derived from an EMBL/GenBank/DDBJ whole genome shotgun (WGS) entry which is preliminary data.</text>
</comment>
<dbReference type="Gene3D" id="3.10.110.10">
    <property type="entry name" value="Ubiquitin Conjugating Enzyme"/>
    <property type="match status" value="1"/>
</dbReference>
<dbReference type="SUPFAM" id="SSF46934">
    <property type="entry name" value="UBA-like"/>
    <property type="match status" value="1"/>
</dbReference>
<dbReference type="GO" id="GO:0005524">
    <property type="term" value="F:ATP binding"/>
    <property type="evidence" value="ECO:0007669"/>
    <property type="project" value="UniProtKB-UniRule"/>
</dbReference>
<feature type="domain" description="UBC core" evidence="10">
    <location>
        <begin position="4"/>
        <end position="152"/>
    </location>
</feature>
<dbReference type="Proteomes" id="UP000285405">
    <property type="component" value="Unassembled WGS sequence"/>
</dbReference>
<dbReference type="InterPro" id="IPR023313">
    <property type="entry name" value="UBQ-conjugating_AS"/>
</dbReference>
<evidence type="ECO:0000256" key="6">
    <source>
        <dbReference type="ARBA" id="ARBA00072431"/>
    </source>
</evidence>
<organism evidence="11 12">
    <name type="scientific">Golovinomyces cichoracearum</name>
    <dbReference type="NCBI Taxonomy" id="62708"/>
    <lineage>
        <taxon>Eukaryota</taxon>
        <taxon>Fungi</taxon>
        <taxon>Dikarya</taxon>
        <taxon>Ascomycota</taxon>
        <taxon>Pezizomycotina</taxon>
        <taxon>Leotiomycetes</taxon>
        <taxon>Erysiphales</taxon>
        <taxon>Erysiphaceae</taxon>
        <taxon>Golovinomyces</taxon>
    </lineage>
</organism>
<gene>
    <name evidence="11" type="ORF">GcC1_177027</name>
</gene>
<dbReference type="FunFam" id="3.10.110.10:FF:000037">
    <property type="entry name" value="ubiquitin-conjugating enzyme E2 27"/>
    <property type="match status" value="1"/>
</dbReference>
<evidence type="ECO:0000256" key="5">
    <source>
        <dbReference type="ARBA" id="ARBA00022840"/>
    </source>
</evidence>
<evidence type="ECO:0000256" key="2">
    <source>
        <dbReference type="ARBA" id="ARBA00022679"/>
    </source>
</evidence>
<dbReference type="PROSITE" id="PS00183">
    <property type="entry name" value="UBC_1"/>
    <property type="match status" value="1"/>
</dbReference>
<evidence type="ECO:0000313" key="11">
    <source>
        <dbReference type="EMBL" id="RKF59122.1"/>
    </source>
</evidence>
<proteinExistence type="inferred from homology"/>
<protein>
    <recommendedName>
        <fullName evidence="6">Ubiquitin-conjugating enzyme E2 1</fullName>
        <ecNumber evidence="1">2.3.2.23</ecNumber>
    </recommendedName>
    <alternativeName>
        <fullName evidence="7">E2 ubiquitin-conjugating enzyme 1</fullName>
    </alternativeName>
</protein>
<dbReference type="InterPro" id="IPR000608">
    <property type="entry name" value="UBC"/>
</dbReference>
<evidence type="ECO:0000256" key="7">
    <source>
        <dbReference type="ARBA" id="ARBA00077197"/>
    </source>
</evidence>
<dbReference type="OrthoDB" id="9993688at2759"/>
<keyword evidence="3 9" id="KW-0547">Nucleotide-binding</keyword>
<dbReference type="Pfam" id="PF09288">
    <property type="entry name" value="UBA_3"/>
    <property type="match status" value="1"/>
</dbReference>
<keyword evidence="4 9" id="KW-0833">Ubl conjugation pathway</keyword>
<comment type="similarity">
    <text evidence="9">Belongs to the ubiquitin-conjugating enzyme family.</text>
</comment>
<dbReference type="InterPro" id="IPR009060">
    <property type="entry name" value="UBA-like_sf"/>
</dbReference>
<dbReference type="Pfam" id="PF00179">
    <property type="entry name" value="UQ_con"/>
    <property type="match status" value="1"/>
</dbReference>
<dbReference type="PROSITE" id="PS50127">
    <property type="entry name" value="UBC_2"/>
    <property type="match status" value="1"/>
</dbReference>
<dbReference type="SUPFAM" id="SSF54495">
    <property type="entry name" value="UBC-like"/>
    <property type="match status" value="1"/>
</dbReference>
<keyword evidence="5 9" id="KW-0067">ATP-binding</keyword>
<dbReference type="PANTHER" id="PTHR24068">
    <property type="entry name" value="UBIQUITIN-CONJUGATING ENZYME E2"/>
    <property type="match status" value="1"/>
</dbReference>
<sequence>MSSNRLRRITKELADIQNDVESNIHAQAADGHDLSHLQASFMGPPETPYEGGTYIVDIKIPNEYPFRPPQMKFKTRLWHPNVSSQTGAICLDTLGTAWSPVLTIKSALLSLQSLLTTPEPKDPQDAEVAMMMINQPERYQQVAREWAIKHANAPESTQWHLKNIRNFTVSEPKQGLFSREENARQQMLSYQGYNKNLIDRFVNMGFDIERVVEAFLFVNIDRNNGEDYDLDEAYMGDITARLLGEP</sequence>
<dbReference type="InterPro" id="IPR015368">
    <property type="entry name" value="UBA_C_fun"/>
</dbReference>
<evidence type="ECO:0000256" key="8">
    <source>
        <dbReference type="PROSITE-ProRule" id="PRU10133"/>
    </source>
</evidence>
<dbReference type="AlphaFoldDB" id="A0A420HNW6"/>